<proteinExistence type="predicted"/>
<organism evidence="2 3">
    <name type="scientific">Frankliniella fusca</name>
    <dbReference type="NCBI Taxonomy" id="407009"/>
    <lineage>
        <taxon>Eukaryota</taxon>
        <taxon>Metazoa</taxon>
        <taxon>Ecdysozoa</taxon>
        <taxon>Arthropoda</taxon>
        <taxon>Hexapoda</taxon>
        <taxon>Insecta</taxon>
        <taxon>Pterygota</taxon>
        <taxon>Neoptera</taxon>
        <taxon>Paraneoptera</taxon>
        <taxon>Thysanoptera</taxon>
        <taxon>Terebrantia</taxon>
        <taxon>Thripoidea</taxon>
        <taxon>Thripidae</taxon>
        <taxon>Frankliniella</taxon>
    </lineage>
</organism>
<evidence type="ECO:0000256" key="1">
    <source>
        <dbReference type="SAM" id="MobiDB-lite"/>
    </source>
</evidence>
<dbReference type="Proteomes" id="UP001219518">
    <property type="component" value="Unassembled WGS sequence"/>
</dbReference>
<feature type="region of interest" description="Disordered" evidence="1">
    <location>
        <begin position="331"/>
        <end position="355"/>
    </location>
</feature>
<sequence>MEAFDKRRAPFHASVAYRSCRQLARESAHAYGMRLLALHRLQPADCAGSPAQVVHFFLDGLRDEALRRDAGHRAFPSLAAAIDWASLYDGPEDAEPPCRVRAAGVDEAAPVLDSCLDGLIAAVNQVLARPAAAAPDHGALPAHRRRRRPVQRDADVSGRSCSGADTPSMSSKRRRQLPADAPPPPDLQKLVDTCEDISPDERGQVAALLPQPYPLPTRGATLLCPCDAPTSPAGPDNNRHVTQQSPARGAYAVLLVLSSAVDMDGAHPAEVRVTYCWVNPDGTCGTSVEAINPCWPRHRGDVLVSLFRYPCSQSIPQLPELTHKAEITTEATLPDNEENDQSDFDVNPNDEPQKDNETILAGYLPKVNNELYEKVTVSTNIQWDYLSELLSRQTIHTVCEMLQVNLTHKSFEKLDYSTLNREQLTFFGNSIEQ</sequence>
<name>A0AAE1H1J6_9NEOP</name>
<evidence type="ECO:0000313" key="3">
    <source>
        <dbReference type="Proteomes" id="UP001219518"/>
    </source>
</evidence>
<comment type="caution">
    <text evidence="2">The sequence shown here is derived from an EMBL/GenBank/DDBJ whole genome shotgun (WGS) entry which is preliminary data.</text>
</comment>
<feature type="region of interest" description="Disordered" evidence="1">
    <location>
        <begin position="131"/>
        <end position="188"/>
    </location>
</feature>
<feature type="compositionally biased region" description="Low complexity" evidence="1">
    <location>
        <begin position="131"/>
        <end position="141"/>
    </location>
</feature>
<evidence type="ECO:0000313" key="2">
    <source>
        <dbReference type="EMBL" id="KAK3913082.1"/>
    </source>
</evidence>
<reference evidence="2" key="2">
    <citation type="journal article" date="2023" name="BMC Genomics">
        <title>Pest status, molecular evolution, and epigenetic factors derived from the genome assembly of Frankliniella fusca, a thysanopteran phytovirus vector.</title>
        <authorList>
            <person name="Catto M.A."/>
            <person name="Labadie P.E."/>
            <person name="Jacobson A.L."/>
            <person name="Kennedy G.G."/>
            <person name="Srinivasan R."/>
            <person name="Hunt B.G."/>
        </authorList>
    </citation>
    <scope>NUCLEOTIDE SEQUENCE</scope>
    <source>
        <strain evidence="2">PL_HMW_Pooled</strain>
    </source>
</reference>
<feature type="compositionally biased region" description="Polar residues" evidence="1">
    <location>
        <begin position="159"/>
        <end position="170"/>
    </location>
</feature>
<dbReference type="EMBL" id="JAHWGI010000308">
    <property type="protein sequence ID" value="KAK3913082.1"/>
    <property type="molecule type" value="Genomic_DNA"/>
</dbReference>
<protein>
    <submittedName>
        <fullName evidence="2">Neurexin-3b</fullName>
    </submittedName>
</protein>
<keyword evidence="3" id="KW-1185">Reference proteome</keyword>
<dbReference type="AlphaFoldDB" id="A0AAE1H1J6"/>
<accession>A0AAE1H1J6</accession>
<gene>
    <name evidence="2" type="ORF">KUF71_022536</name>
</gene>
<reference evidence="2" key="1">
    <citation type="submission" date="2021-07" db="EMBL/GenBank/DDBJ databases">
        <authorList>
            <person name="Catto M.A."/>
            <person name="Jacobson A."/>
            <person name="Kennedy G."/>
            <person name="Labadie P."/>
            <person name="Hunt B.G."/>
            <person name="Srinivasan R."/>
        </authorList>
    </citation>
    <scope>NUCLEOTIDE SEQUENCE</scope>
    <source>
        <strain evidence="2">PL_HMW_Pooled</strain>
        <tissue evidence="2">Head</tissue>
    </source>
</reference>